<dbReference type="PROSITE" id="PS50600">
    <property type="entry name" value="ULP_PROTEASE"/>
    <property type="match status" value="1"/>
</dbReference>
<reference evidence="7 8" key="1">
    <citation type="submission" date="2019-12" db="EMBL/GenBank/DDBJ databases">
        <authorList>
            <person name="Floudas D."/>
            <person name="Bentzer J."/>
            <person name="Ahren D."/>
            <person name="Johansson T."/>
            <person name="Persson P."/>
            <person name="Tunlid A."/>
        </authorList>
    </citation>
    <scope>NUCLEOTIDE SEQUENCE [LARGE SCALE GENOMIC DNA]</scope>
    <source>
        <strain evidence="7 8">CBS 102.39</strain>
    </source>
</reference>
<keyword evidence="2" id="KW-0645">Protease</keyword>
<evidence type="ECO:0000256" key="1">
    <source>
        <dbReference type="ARBA" id="ARBA00005234"/>
    </source>
</evidence>
<dbReference type="GO" id="GO:0005634">
    <property type="term" value="C:nucleus"/>
    <property type="evidence" value="ECO:0007669"/>
    <property type="project" value="TreeGrafter"/>
</dbReference>
<feature type="compositionally biased region" description="Low complexity" evidence="5">
    <location>
        <begin position="75"/>
        <end position="93"/>
    </location>
</feature>
<evidence type="ECO:0000313" key="7">
    <source>
        <dbReference type="EMBL" id="KAF4622870.1"/>
    </source>
</evidence>
<dbReference type="Gene3D" id="3.40.395.10">
    <property type="entry name" value="Adenoviral Proteinase, Chain A"/>
    <property type="match status" value="1"/>
</dbReference>
<dbReference type="Pfam" id="PF02902">
    <property type="entry name" value="Peptidase_C48"/>
    <property type="match status" value="1"/>
</dbReference>
<keyword evidence="8" id="KW-1185">Reference proteome</keyword>
<proteinExistence type="inferred from homology"/>
<dbReference type="GO" id="GO:0016926">
    <property type="term" value="P:protein desumoylation"/>
    <property type="evidence" value="ECO:0007669"/>
    <property type="project" value="TreeGrafter"/>
</dbReference>
<evidence type="ECO:0000256" key="2">
    <source>
        <dbReference type="ARBA" id="ARBA00022670"/>
    </source>
</evidence>
<accession>A0A8H4R659</accession>
<evidence type="ECO:0000313" key="8">
    <source>
        <dbReference type="Proteomes" id="UP000521872"/>
    </source>
</evidence>
<dbReference type="InterPro" id="IPR038765">
    <property type="entry name" value="Papain-like_cys_pep_sf"/>
</dbReference>
<dbReference type="FunFam" id="3.40.395.10:FF:000001">
    <property type="entry name" value="Sentrin-specific protease 1"/>
    <property type="match status" value="1"/>
</dbReference>
<feature type="compositionally biased region" description="Polar residues" evidence="5">
    <location>
        <begin position="206"/>
        <end position="215"/>
    </location>
</feature>
<comment type="caution">
    <text evidence="7">The sequence shown here is derived from an EMBL/GenBank/DDBJ whole genome shotgun (WGS) entry which is preliminary data.</text>
</comment>
<feature type="region of interest" description="Disordered" evidence="5">
    <location>
        <begin position="75"/>
        <end position="174"/>
    </location>
</feature>
<dbReference type="GO" id="GO:0060255">
    <property type="term" value="P:regulation of macromolecule metabolic process"/>
    <property type="evidence" value="ECO:0007669"/>
    <property type="project" value="UniProtKB-ARBA"/>
</dbReference>
<dbReference type="InterPro" id="IPR003653">
    <property type="entry name" value="Peptidase_C48_C"/>
</dbReference>
<feature type="compositionally biased region" description="Low complexity" evidence="5">
    <location>
        <begin position="190"/>
        <end position="205"/>
    </location>
</feature>
<dbReference type="AlphaFoldDB" id="A0A8H4R659"/>
<dbReference type="SUPFAM" id="SSF54001">
    <property type="entry name" value="Cysteine proteinases"/>
    <property type="match status" value="1"/>
</dbReference>
<comment type="similarity">
    <text evidence="1">Belongs to the peptidase C48 family.</text>
</comment>
<feature type="compositionally biased region" description="Basic residues" evidence="5">
    <location>
        <begin position="222"/>
        <end position="231"/>
    </location>
</feature>
<dbReference type="GO" id="GO:0016929">
    <property type="term" value="F:deSUMOylase activity"/>
    <property type="evidence" value="ECO:0007669"/>
    <property type="project" value="TreeGrafter"/>
</dbReference>
<evidence type="ECO:0000259" key="6">
    <source>
        <dbReference type="PROSITE" id="PS50600"/>
    </source>
</evidence>
<evidence type="ECO:0000256" key="4">
    <source>
        <dbReference type="ARBA" id="ARBA00022807"/>
    </source>
</evidence>
<dbReference type="GO" id="GO:0006508">
    <property type="term" value="P:proteolysis"/>
    <property type="evidence" value="ECO:0007669"/>
    <property type="project" value="UniProtKB-KW"/>
</dbReference>
<feature type="domain" description="Ubiquitin-like protease family profile" evidence="6">
    <location>
        <begin position="397"/>
        <end position="571"/>
    </location>
</feature>
<feature type="compositionally biased region" description="Polar residues" evidence="5">
    <location>
        <begin position="156"/>
        <end position="172"/>
    </location>
</feature>
<feature type="compositionally biased region" description="Polar residues" evidence="5">
    <location>
        <begin position="94"/>
        <end position="129"/>
    </location>
</feature>
<dbReference type="Proteomes" id="UP000521872">
    <property type="component" value="Unassembled WGS sequence"/>
</dbReference>
<feature type="region of interest" description="Disordered" evidence="5">
    <location>
        <begin position="188"/>
        <end position="244"/>
    </location>
</feature>
<dbReference type="PANTHER" id="PTHR12606">
    <property type="entry name" value="SENTRIN/SUMO-SPECIFIC PROTEASE"/>
    <property type="match status" value="1"/>
</dbReference>
<keyword evidence="4" id="KW-0788">Thiol protease</keyword>
<dbReference type="PANTHER" id="PTHR12606:SF141">
    <property type="entry name" value="GH15225P-RELATED"/>
    <property type="match status" value="1"/>
</dbReference>
<organism evidence="7 8">
    <name type="scientific">Agrocybe pediades</name>
    <dbReference type="NCBI Taxonomy" id="84607"/>
    <lineage>
        <taxon>Eukaryota</taxon>
        <taxon>Fungi</taxon>
        <taxon>Dikarya</taxon>
        <taxon>Basidiomycota</taxon>
        <taxon>Agaricomycotina</taxon>
        <taxon>Agaricomycetes</taxon>
        <taxon>Agaricomycetidae</taxon>
        <taxon>Agaricales</taxon>
        <taxon>Agaricineae</taxon>
        <taxon>Strophariaceae</taxon>
        <taxon>Agrocybe</taxon>
    </lineage>
</organism>
<evidence type="ECO:0000256" key="3">
    <source>
        <dbReference type="ARBA" id="ARBA00022801"/>
    </source>
</evidence>
<keyword evidence="3" id="KW-0378">Hydrolase</keyword>
<feature type="region of interest" description="Disordered" evidence="5">
    <location>
        <begin position="1"/>
        <end position="31"/>
    </location>
</feature>
<sequence>MNSRKRCAPEPEHDSKHPRLVSGPQNLAASAPEEGRLLKRWAMVSKQLIELVVDTATTLVPATLSVWQPVPPPLSDDAMSSSSATSSSPVSTPRQTPTPHNSNDIAVIHESTTPTQGVSAPIHSPTSPNFLEHFNNEPVLDGVVFSTPKPRKHQISDSQPGTASSSQCTPDRTLNRDVVPHLTSLHLEGASSSRQSSQASQSSSSLINSTLGSEISRQDKPSKHHPLRRNPRQREHILAKSHKQYVAREKTKMRDEVIHLKRELYRVKRKSGYSSGFDDLQGLLDYQRTLESLDLERDSRRPASLLHPRTPKAEPASEEAFLQRVLDNAKATLNSPKPAKPYAPSLEQLQIKRRLKDEAIDKMRMPPPLPATLPPEEEEEVKNLFRKRGVVAKFAKEQVSETDLSRLRPGQWLNDEIINFYGAMILARSEGSKENQDKSNKKLLNIHYFSSFFWTKLTRDGYEKGRLAKWTKKIDIFSKDAIILPVNHGNAHWTAAAINFRQKRFESYDSMLMAKERVFKALRAYVNDEHMNKKKKPFDFDGWEDYAPDDTPQQENGYDCGVFTCQFMAALSRGEPFNFSQKDMPYLRRRMVWEIGNAKLRDS</sequence>
<evidence type="ECO:0000256" key="5">
    <source>
        <dbReference type="SAM" id="MobiDB-lite"/>
    </source>
</evidence>
<feature type="compositionally biased region" description="Basic and acidic residues" evidence="5">
    <location>
        <begin position="7"/>
        <end position="17"/>
    </location>
</feature>
<name>A0A8H4R659_9AGAR</name>
<gene>
    <name evidence="7" type="ORF">D9613_001627</name>
</gene>
<dbReference type="GO" id="GO:0080090">
    <property type="term" value="P:regulation of primary metabolic process"/>
    <property type="evidence" value="ECO:0007669"/>
    <property type="project" value="UniProtKB-ARBA"/>
</dbReference>
<protein>
    <recommendedName>
        <fullName evidence="6">Ubiquitin-like protease family profile domain-containing protein</fullName>
    </recommendedName>
</protein>
<dbReference type="EMBL" id="JAACJL010000001">
    <property type="protein sequence ID" value="KAF4622870.1"/>
    <property type="molecule type" value="Genomic_DNA"/>
</dbReference>